<dbReference type="PROSITE" id="PS00211">
    <property type="entry name" value="ABC_TRANSPORTER_1"/>
    <property type="match status" value="1"/>
</dbReference>
<dbReference type="GO" id="GO:0016887">
    <property type="term" value="F:ATP hydrolysis activity"/>
    <property type="evidence" value="ECO:0007669"/>
    <property type="project" value="InterPro"/>
</dbReference>
<dbReference type="GO" id="GO:0005524">
    <property type="term" value="F:ATP binding"/>
    <property type="evidence" value="ECO:0007669"/>
    <property type="project" value="UniProtKB-KW"/>
</dbReference>
<dbReference type="InterPro" id="IPR017871">
    <property type="entry name" value="ABC_transporter-like_CS"/>
</dbReference>
<dbReference type="GO" id="GO:0015749">
    <property type="term" value="P:monosaccharide transmembrane transport"/>
    <property type="evidence" value="ECO:0007669"/>
    <property type="project" value="UniProtKB-ARBA"/>
</dbReference>
<keyword evidence="9" id="KW-1278">Translocase</keyword>
<dbReference type="InterPro" id="IPR003439">
    <property type="entry name" value="ABC_transporter-like_ATP-bd"/>
</dbReference>
<comment type="subcellular location">
    <subcellularLocation>
        <location evidence="2">Cell inner membrane</location>
    </subcellularLocation>
    <subcellularLocation>
        <location evidence="1">Cell membrane</location>
        <topology evidence="1">Peripheral membrane protein</topology>
    </subcellularLocation>
</comment>
<dbReference type="PROSITE" id="PS50893">
    <property type="entry name" value="ABC_TRANSPORTER_2"/>
    <property type="match status" value="2"/>
</dbReference>
<reference evidence="12" key="1">
    <citation type="submission" date="2020-12" db="EMBL/GenBank/DDBJ databases">
        <title>Leucobacter sp. CAS1, isolated from Chromium sludge.</title>
        <authorList>
            <person name="Xu Z."/>
        </authorList>
    </citation>
    <scope>NUCLEOTIDE SEQUENCE</scope>
    <source>
        <strain evidence="12">CSA1</strain>
    </source>
</reference>
<dbReference type="Proteomes" id="UP000608530">
    <property type="component" value="Unassembled WGS sequence"/>
</dbReference>
<keyword evidence="6" id="KW-0677">Repeat</keyword>
<sequence length="508" mass="55035">MTPSNTPAAAPTEAGLSLRVDTLVKEYPGVRALDGVSLDLRPGEVHAIIGENGAGKSTLIKTLSGAIQPTSGTITVDGRSFDRLTPQLARELGIAVIYQEFTLFPNLSASENVFLGEFIRKGPVLDRKTMAAESEALFRRLGVRIPPNALVETLTTGYQQIVEIAKALSKDARLLIMDEPSAPLTASEVDAMFAIVDTLKREGMTIVYISHRMDEIFRLSDRVSVLRDGAYVATRDTAGTTKNELISLMVGRELSEGYPQRDHETGEVSLSVRGLTGNGVQNISFEARAGEILGFAGLIGAGRTELMELVFGAKKPDSGSVDLHGNSVLSVNPIQAIRNGIALVPEDRKRHGLVLEFSIARNITLPSLRRLSRGSVLSPSREAELADRYMKELRIKAPSSQEIVGNLSGGNQQKVVLAKWLATSPEVLIFDEPTRGIDIGARHEIYAIMNRLAEEGKTILMISSDMEELIGMADRVVVLQEGIQRGTLDKEDITQEAILTLASEGELV</sequence>
<dbReference type="CDD" id="cd03216">
    <property type="entry name" value="ABC_Carb_Monos_I"/>
    <property type="match status" value="1"/>
</dbReference>
<organism evidence="12 13">
    <name type="scientific">Leucobacter chromiisoli</name>
    <dbReference type="NCBI Taxonomy" id="2796471"/>
    <lineage>
        <taxon>Bacteria</taxon>
        <taxon>Bacillati</taxon>
        <taxon>Actinomycetota</taxon>
        <taxon>Actinomycetes</taxon>
        <taxon>Micrococcales</taxon>
        <taxon>Microbacteriaceae</taxon>
        <taxon>Leucobacter</taxon>
    </lineage>
</organism>
<protein>
    <submittedName>
        <fullName evidence="12">Sugar ABC transporter ATP-binding protein</fullName>
    </submittedName>
</protein>
<evidence type="ECO:0000256" key="4">
    <source>
        <dbReference type="ARBA" id="ARBA00022475"/>
    </source>
</evidence>
<evidence type="ECO:0000313" key="13">
    <source>
        <dbReference type="Proteomes" id="UP000608530"/>
    </source>
</evidence>
<dbReference type="PANTHER" id="PTHR43790">
    <property type="entry name" value="CARBOHYDRATE TRANSPORT ATP-BINDING PROTEIN MG119-RELATED"/>
    <property type="match status" value="1"/>
</dbReference>
<evidence type="ECO:0000256" key="10">
    <source>
        <dbReference type="ARBA" id="ARBA00023136"/>
    </source>
</evidence>
<dbReference type="RefSeq" id="WP_200113100.1">
    <property type="nucleotide sequence ID" value="NZ_JAEHOH010000001.1"/>
</dbReference>
<evidence type="ECO:0000256" key="7">
    <source>
        <dbReference type="ARBA" id="ARBA00022741"/>
    </source>
</evidence>
<dbReference type="Gene3D" id="3.40.50.300">
    <property type="entry name" value="P-loop containing nucleotide triphosphate hydrolases"/>
    <property type="match status" value="2"/>
</dbReference>
<dbReference type="AlphaFoldDB" id="A0A934Q639"/>
<dbReference type="InterPro" id="IPR050107">
    <property type="entry name" value="ABC_carbohydrate_import_ATPase"/>
</dbReference>
<comment type="caution">
    <text evidence="12">The sequence shown here is derived from an EMBL/GenBank/DDBJ whole genome shotgun (WGS) entry which is preliminary data.</text>
</comment>
<keyword evidence="13" id="KW-1185">Reference proteome</keyword>
<dbReference type="PANTHER" id="PTHR43790:SF3">
    <property type="entry name" value="D-ALLOSE IMPORT ATP-BINDING PROTEIN ALSA-RELATED"/>
    <property type="match status" value="1"/>
</dbReference>
<dbReference type="GO" id="GO:0005886">
    <property type="term" value="C:plasma membrane"/>
    <property type="evidence" value="ECO:0007669"/>
    <property type="project" value="UniProtKB-SubCell"/>
</dbReference>
<evidence type="ECO:0000313" key="12">
    <source>
        <dbReference type="EMBL" id="MBK0417736.1"/>
    </source>
</evidence>
<dbReference type="FunFam" id="3.40.50.300:FF:000126">
    <property type="entry name" value="Galactose/methyl galactoside import ATP-binding protein MglA"/>
    <property type="match status" value="1"/>
</dbReference>
<evidence type="ECO:0000256" key="2">
    <source>
        <dbReference type="ARBA" id="ARBA00004533"/>
    </source>
</evidence>
<evidence type="ECO:0000256" key="9">
    <source>
        <dbReference type="ARBA" id="ARBA00022967"/>
    </source>
</evidence>
<dbReference type="Pfam" id="PF00005">
    <property type="entry name" value="ABC_tran"/>
    <property type="match status" value="2"/>
</dbReference>
<evidence type="ECO:0000259" key="11">
    <source>
        <dbReference type="PROSITE" id="PS50893"/>
    </source>
</evidence>
<keyword evidence="10" id="KW-0472">Membrane</keyword>
<evidence type="ECO:0000256" key="8">
    <source>
        <dbReference type="ARBA" id="ARBA00022840"/>
    </source>
</evidence>
<dbReference type="InterPro" id="IPR003593">
    <property type="entry name" value="AAA+_ATPase"/>
</dbReference>
<keyword evidence="7" id="KW-0547">Nucleotide-binding</keyword>
<keyword evidence="8 12" id="KW-0067">ATP-binding</keyword>
<evidence type="ECO:0000256" key="6">
    <source>
        <dbReference type="ARBA" id="ARBA00022737"/>
    </source>
</evidence>
<evidence type="ECO:0000256" key="1">
    <source>
        <dbReference type="ARBA" id="ARBA00004202"/>
    </source>
</evidence>
<evidence type="ECO:0000256" key="3">
    <source>
        <dbReference type="ARBA" id="ARBA00022448"/>
    </source>
</evidence>
<proteinExistence type="predicted"/>
<feature type="domain" description="ABC transporter" evidence="11">
    <location>
        <begin position="263"/>
        <end position="506"/>
    </location>
</feature>
<feature type="domain" description="ABC transporter" evidence="11">
    <location>
        <begin position="18"/>
        <end position="253"/>
    </location>
</feature>
<keyword evidence="3" id="KW-0813">Transport</keyword>
<name>A0A934Q639_9MICO</name>
<dbReference type="CDD" id="cd03215">
    <property type="entry name" value="ABC_Carb_Monos_II"/>
    <property type="match status" value="1"/>
</dbReference>
<accession>A0A934Q639</accession>
<keyword evidence="5" id="KW-0762">Sugar transport</keyword>
<evidence type="ECO:0000256" key="5">
    <source>
        <dbReference type="ARBA" id="ARBA00022597"/>
    </source>
</evidence>
<dbReference type="InterPro" id="IPR027417">
    <property type="entry name" value="P-loop_NTPase"/>
</dbReference>
<dbReference type="EMBL" id="JAEHOH010000001">
    <property type="protein sequence ID" value="MBK0417736.1"/>
    <property type="molecule type" value="Genomic_DNA"/>
</dbReference>
<keyword evidence="4" id="KW-1003">Cell membrane</keyword>
<dbReference type="FunFam" id="3.40.50.300:FF:000127">
    <property type="entry name" value="Ribose import ATP-binding protein RbsA"/>
    <property type="match status" value="1"/>
</dbReference>
<dbReference type="SUPFAM" id="SSF52540">
    <property type="entry name" value="P-loop containing nucleoside triphosphate hydrolases"/>
    <property type="match status" value="2"/>
</dbReference>
<dbReference type="SMART" id="SM00382">
    <property type="entry name" value="AAA"/>
    <property type="match status" value="2"/>
</dbReference>
<gene>
    <name evidence="12" type="ORF">JD276_01620</name>
</gene>